<organism evidence="8">
    <name type="scientific">Salmonella typhimurium</name>
    <dbReference type="NCBI Taxonomy" id="90371"/>
    <lineage>
        <taxon>Bacteria</taxon>
        <taxon>Pseudomonadati</taxon>
        <taxon>Pseudomonadota</taxon>
        <taxon>Gammaproteobacteria</taxon>
        <taxon>Enterobacterales</taxon>
        <taxon>Enterobacteriaceae</taxon>
        <taxon>Salmonella</taxon>
    </lineage>
</organism>
<evidence type="ECO:0000256" key="2">
    <source>
        <dbReference type="ARBA" id="ARBA00022849"/>
    </source>
</evidence>
<dbReference type="InterPro" id="IPR001845">
    <property type="entry name" value="HTH_ArsR_DNA-bd_dom"/>
</dbReference>
<feature type="domain" description="HTH arsR-type" evidence="7">
    <location>
        <begin position="10"/>
        <end position="104"/>
    </location>
</feature>
<reference evidence="8" key="1">
    <citation type="submission" date="2015-03" db="EMBL/GenBank/DDBJ databases">
        <title>Complete genome sequences of four Salmonella Typhimurium IncHI1 plasmids and their characteristics.</title>
        <authorList>
            <person name="Kubasova T."/>
            <person name="Matiasovicova J."/>
            <person name="Cejkova D."/>
            <person name="Sekelova Z."/>
            <person name="Polansky O."/>
            <person name="Medvecky M."/>
            <person name="Rychlik I."/>
            <person name="Juricova H."/>
        </authorList>
    </citation>
    <scope>NUCLEOTIDE SEQUENCE</scope>
    <source>
        <strain evidence="8">8025</strain>
        <plasmid evidence="8">p8025</plasmid>
    </source>
</reference>
<evidence type="ECO:0000256" key="6">
    <source>
        <dbReference type="ARBA" id="ARBA00039566"/>
    </source>
</evidence>
<evidence type="ECO:0000256" key="3">
    <source>
        <dbReference type="ARBA" id="ARBA00023015"/>
    </source>
</evidence>
<accession>A0A1I9W6S6</accession>
<dbReference type="GO" id="GO:0046685">
    <property type="term" value="P:response to arsenic-containing substance"/>
    <property type="evidence" value="ECO:0007669"/>
    <property type="project" value="UniProtKB-KW"/>
</dbReference>
<proteinExistence type="predicted"/>
<keyword evidence="8" id="KW-0614">Plasmid</keyword>
<keyword evidence="2" id="KW-0059">Arsenical resistance</keyword>
<dbReference type="SMART" id="SM00418">
    <property type="entry name" value="HTH_ARSR"/>
    <property type="match status" value="1"/>
</dbReference>
<keyword evidence="4" id="KW-0238">DNA-binding</keyword>
<evidence type="ECO:0000256" key="5">
    <source>
        <dbReference type="ARBA" id="ARBA00023163"/>
    </source>
</evidence>
<dbReference type="FunFam" id="1.10.10.10:FF:000279">
    <property type="entry name" value="Transcriptional regulator, ArsR family"/>
    <property type="match status" value="1"/>
</dbReference>
<dbReference type="PANTHER" id="PTHR33154">
    <property type="entry name" value="TRANSCRIPTIONAL REGULATOR, ARSR FAMILY"/>
    <property type="match status" value="1"/>
</dbReference>
<sequence length="120" mass="13870">MKYHMYCYFFTRLSMLQPVQLFKLLADETRSTIVMLLRESGEMCVCDICAATAESQPKISRHMALLREAELVIDRREGKWVHYRLSPHMPAWAAGIIDTAWNCERENIRNKLSSVASVSC</sequence>
<dbReference type="NCBIfam" id="NF033788">
    <property type="entry name" value="HTH_metalloreg"/>
    <property type="match status" value="1"/>
</dbReference>
<dbReference type="Gene3D" id="1.10.10.10">
    <property type="entry name" value="Winged helix-like DNA-binding domain superfamily/Winged helix DNA-binding domain"/>
    <property type="match status" value="1"/>
</dbReference>
<evidence type="ECO:0000313" key="8">
    <source>
        <dbReference type="EMBL" id="AKJ19534.1"/>
    </source>
</evidence>
<dbReference type="AlphaFoldDB" id="A0A0G3B7N9"/>
<dbReference type="PANTHER" id="PTHR33154:SF18">
    <property type="entry name" value="ARSENICAL RESISTANCE OPERON REPRESSOR"/>
    <property type="match status" value="1"/>
</dbReference>
<dbReference type="PRINTS" id="PR00778">
    <property type="entry name" value="HTHARSR"/>
</dbReference>
<geneLocation type="plasmid" evidence="8">
    <name>p8025</name>
</geneLocation>
<evidence type="ECO:0000259" key="7">
    <source>
        <dbReference type="PROSITE" id="PS50987"/>
    </source>
</evidence>
<keyword evidence="3" id="KW-0805">Transcription regulation</keyword>
<dbReference type="GO" id="GO:0003677">
    <property type="term" value="F:DNA binding"/>
    <property type="evidence" value="ECO:0007669"/>
    <property type="project" value="UniProtKB-KW"/>
</dbReference>
<dbReference type="SUPFAM" id="SSF46785">
    <property type="entry name" value="Winged helix' DNA-binding domain"/>
    <property type="match status" value="1"/>
</dbReference>
<dbReference type="InterPro" id="IPR051081">
    <property type="entry name" value="HTH_MetalResp_TranReg"/>
</dbReference>
<dbReference type="EMBL" id="KX810825">
    <property type="protein sequence ID" value="APA22877.1"/>
    <property type="molecule type" value="Genomic_DNA"/>
</dbReference>
<dbReference type="EMBL" id="KP899803">
    <property type="protein sequence ID" value="AKJ19534.1"/>
    <property type="molecule type" value="Genomic_DNA"/>
</dbReference>
<geneLocation type="plasmid" evidence="9">
    <name>pIMP4-SEM1</name>
</geneLocation>
<dbReference type="NCBIfam" id="NF007528">
    <property type="entry name" value="PRK10141.1"/>
    <property type="match status" value="1"/>
</dbReference>
<dbReference type="Pfam" id="PF01022">
    <property type="entry name" value="HTH_5"/>
    <property type="match status" value="1"/>
</dbReference>
<dbReference type="PROSITE" id="PS00846">
    <property type="entry name" value="HTH_ARSR_1"/>
    <property type="match status" value="1"/>
</dbReference>
<protein>
    <recommendedName>
        <fullName evidence="6">Arsenical resistance operon repressor</fullName>
    </recommendedName>
</protein>
<dbReference type="InterPro" id="IPR036388">
    <property type="entry name" value="WH-like_DNA-bd_sf"/>
</dbReference>
<dbReference type="InterPro" id="IPR018334">
    <property type="entry name" value="ArsR_HTH"/>
</dbReference>
<comment type="subunit">
    <text evidence="1">Binds DNA as a homodimer.</text>
</comment>
<accession>A0A0G3B7N9</accession>
<evidence type="ECO:0000256" key="4">
    <source>
        <dbReference type="ARBA" id="ARBA00023125"/>
    </source>
</evidence>
<name>A0A0G3B7N9_SALTM</name>
<dbReference type="PROSITE" id="PS50987">
    <property type="entry name" value="HTH_ARSR_2"/>
    <property type="match status" value="1"/>
</dbReference>
<dbReference type="CDD" id="cd00090">
    <property type="entry name" value="HTH_ARSR"/>
    <property type="match status" value="1"/>
</dbReference>
<dbReference type="GO" id="GO:0003700">
    <property type="term" value="F:DNA-binding transcription factor activity"/>
    <property type="evidence" value="ECO:0007669"/>
    <property type="project" value="InterPro"/>
</dbReference>
<dbReference type="InterPro" id="IPR011991">
    <property type="entry name" value="ArsR-like_HTH"/>
</dbReference>
<keyword evidence="5" id="KW-0804">Transcription</keyword>
<dbReference type="InterPro" id="IPR036390">
    <property type="entry name" value="WH_DNA-bd_sf"/>
</dbReference>
<gene>
    <name evidence="8" type="primary">arsR</name>
</gene>
<evidence type="ECO:0000256" key="1">
    <source>
        <dbReference type="ARBA" id="ARBA00011432"/>
    </source>
</evidence>
<evidence type="ECO:0000313" key="9">
    <source>
        <dbReference type="EMBL" id="APA22877.1"/>
    </source>
</evidence>
<reference evidence="9" key="2">
    <citation type="journal article" date="2016" name="Sci. Rep.">
        <title>Isolation and plasmid characterization of carbapenemase (IMP-4) producing Salmonella enterica Typhimurium from cats.</title>
        <authorList>
            <person name="Abraham S."/>
            <person name="O'Dea M."/>
            <person name="Trott D.J."/>
            <person name="Abraham R.J."/>
            <person name="Hughes D."/>
            <person name="Pang S."/>
            <person name="McKew G."/>
            <person name="Cheong E.Y."/>
            <person name="Merlino J."/>
            <person name="Saputra S."/>
            <person name="Malik R."/>
            <person name="Gottlieb T."/>
        </authorList>
    </citation>
    <scope>NUCLEOTIDE SEQUENCE</scope>
    <source>
        <strain evidence="9">MU1</strain>
        <plasmid evidence="9">pIMP4-SEM1</plasmid>
    </source>
</reference>